<dbReference type="RefSeq" id="WP_197442972.1">
    <property type="nucleotide sequence ID" value="NZ_CP036433.1"/>
</dbReference>
<dbReference type="KEGG" id="lcre:Pla8534_07020"/>
<keyword evidence="3" id="KW-1185">Reference proteome</keyword>
<feature type="domain" description="Serine aminopeptidase S33" evidence="1">
    <location>
        <begin position="71"/>
        <end position="175"/>
    </location>
</feature>
<evidence type="ECO:0000313" key="2">
    <source>
        <dbReference type="EMBL" id="QDU92929.1"/>
    </source>
</evidence>
<gene>
    <name evidence="2" type="ORF">Pla8534_07020</name>
</gene>
<sequence length="282" mass="31335">MVGRLLVFGRRFLAAYLVVLLVLLALENSLIFPGPRYPEGYWNGLPPGVEDVYFSSADKVRLHGWYREHPQARGVALYAHGNGENVSNLGEVLELLHERDQLTVLVFDYRGYGRSEGSPNGPGVIADGRAAHQWLAEKAGVAPAEIIVMGRSLGGAIACDLAALHQSKGLIVERSFTSMPDTAAWHYPWLPVRWVMRTQLDSRSRIEEYRGPLLQTHGDADQVVPYFLGEQLFAACPSKDKNFITDARTGHNDAYSSTYLQAQADFLRRITTPSKEPPTTKN</sequence>
<dbReference type="SUPFAM" id="SSF53474">
    <property type="entry name" value="alpha/beta-Hydrolases"/>
    <property type="match status" value="1"/>
</dbReference>
<evidence type="ECO:0000313" key="3">
    <source>
        <dbReference type="Proteomes" id="UP000317648"/>
    </source>
</evidence>
<reference evidence="2 3" key="1">
    <citation type="submission" date="2019-02" db="EMBL/GenBank/DDBJ databases">
        <title>Deep-cultivation of Planctomycetes and their phenomic and genomic characterization uncovers novel biology.</title>
        <authorList>
            <person name="Wiegand S."/>
            <person name="Jogler M."/>
            <person name="Boedeker C."/>
            <person name="Pinto D."/>
            <person name="Vollmers J."/>
            <person name="Rivas-Marin E."/>
            <person name="Kohn T."/>
            <person name="Peeters S.H."/>
            <person name="Heuer A."/>
            <person name="Rast P."/>
            <person name="Oberbeckmann S."/>
            <person name="Bunk B."/>
            <person name="Jeske O."/>
            <person name="Meyerdierks A."/>
            <person name="Storesund J.E."/>
            <person name="Kallscheuer N."/>
            <person name="Luecker S."/>
            <person name="Lage O.M."/>
            <person name="Pohl T."/>
            <person name="Merkel B.J."/>
            <person name="Hornburger P."/>
            <person name="Mueller R.-W."/>
            <person name="Bruemmer F."/>
            <person name="Labrenz M."/>
            <person name="Spormann A.M."/>
            <person name="Op den Camp H."/>
            <person name="Overmann J."/>
            <person name="Amann R."/>
            <person name="Jetten M.S.M."/>
            <person name="Mascher T."/>
            <person name="Medema M.H."/>
            <person name="Devos D.P."/>
            <person name="Kaster A.-K."/>
            <person name="Ovreas L."/>
            <person name="Rohde M."/>
            <person name="Galperin M.Y."/>
            <person name="Jogler C."/>
        </authorList>
    </citation>
    <scope>NUCLEOTIDE SEQUENCE [LARGE SCALE GENOMIC DNA]</scope>
    <source>
        <strain evidence="2 3">Pla85_3_4</strain>
    </source>
</reference>
<evidence type="ECO:0000259" key="1">
    <source>
        <dbReference type="Pfam" id="PF12146"/>
    </source>
</evidence>
<dbReference type="Pfam" id="PF12146">
    <property type="entry name" value="Hydrolase_4"/>
    <property type="match status" value="1"/>
</dbReference>
<dbReference type="InterPro" id="IPR022742">
    <property type="entry name" value="Hydrolase_4"/>
</dbReference>
<name>A0A518DM65_9BACT</name>
<keyword evidence="2" id="KW-0378">Hydrolase</keyword>
<dbReference type="AlphaFoldDB" id="A0A518DM65"/>
<dbReference type="InterPro" id="IPR029058">
    <property type="entry name" value="AB_hydrolase_fold"/>
</dbReference>
<accession>A0A518DM65</accession>
<dbReference type="Proteomes" id="UP000317648">
    <property type="component" value="Chromosome"/>
</dbReference>
<dbReference type="EMBL" id="CP036433">
    <property type="protein sequence ID" value="QDU92929.1"/>
    <property type="molecule type" value="Genomic_DNA"/>
</dbReference>
<proteinExistence type="predicted"/>
<dbReference type="PANTHER" id="PTHR12277">
    <property type="entry name" value="ALPHA/BETA HYDROLASE DOMAIN-CONTAINING PROTEIN"/>
    <property type="match status" value="1"/>
</dbReference>
<dbReference type="GO" id="GO:0016787">
    <property type="term" value="F:hydrolase activity"/>
    <property type="evidence" value="ECO:0007669"/>
    <property type="project" value="UniProtKB-KW"/>
</dbReference>
<dbReference type="Gene3D" id="3.40.50.1820">
    <property type="entry name" value="alpha/beta hydrolase"/>
    <property type="match status" value="1"/>
</dbReference>
<dbReference type="PANTHER" id="PTHR12277:SF81">
    <property type="entry name" value="PROTEIN ABHD13"/>
    <property type="match status" value="1"/>
</dbReference>
<organism evidence="2 3">
    <name type="scientific">Lignipirellula cremea</name>
    <dbReference type="NCBI Taxonomy" id="2528010"/>
    <lineage>
        <taxon>Bacteria</taxon>
        <taxon>Pseudomonadati</taxon>
        <taxon>Planctomycetota</taxon>
        <taxon>Planctomycetia</taxon>
        <taxon>Pirellulales</taxon>
        <taxon>Pirellulaceae</taxon>
        <taxon>Lignipirellula</taxon>
    </lineage>
</organism>
<protein>
    <submittedName>
        <fullName evidence="2">Alpha/beta hydrolase family protein</fullName>
    </submittedName>
</protein>